<dbReference type="SMART" id="SM00225">
    <property type="entry name" value="BTB"/>
    <property type="match status" value="1"/>
</dbReference>
<evidence type="ECO:0000259" key="1">
    <source>
        <dbReference type="PROSITE" id="PS50097"/>
    </source>
</evidence>
<dbReference type="CDD" id="cd18186">
    <property type="entry name" value="BTB_POZ_ZBTB_KLHL-like"/>
    <property type="match status" value="1"/>
</dbReference>
<organism evidence="2 3">
    <name type="scientific">Massarina eburnea CBS 473.64</name>
    <dbReference type="NCBI Taxonomy" id="1395130"/>
    <lineage>
        <taxon>Eukaryota</taxon>
        <taxon>Fungi</taxon>
        <taxon>Dikarya</taxon>
        <taxon>Ascomycota</taxon>
        <taxon>Pezizomycotina</taxon>
        <taxon>Dothideomycetes</taxon>
        <taxon>Pleosporomycetidae</taxon>
        <taxon>Pleosporales</taxon>
        <taxon>Massarineae</taxon>
        <taxon>Massarinaceae</taxon>
        <taxon>Massarina</taxon>
    </lineage>
</organism>
<evidence type="ECO:0000313" key="2">
    <source>
        <dbReference type="EMBL" id="KAF2639206.1"/>
    </source>
</evidence>
<accession>A0A6A6RUH6</accession>
<sequence>MSATTENISPIMSATTVTLDDSHDLVLHVGTTDHANGAVSFRVNKGVLQMGSEPFNAMLAADLAEATQSEISFPHDSPQYFEPLLKIMHGKVEDLPSNLSMEALVELAKLCDKYGVTKVVAPFVANWLGQQKDPDTAWKLCSKSRDCLFVAHVFDLVEDRATLLSLLIMNTTVDRETKTLIYEGEDGTIVYVDGTSLPKKLLVKIRRIRMKVLNSIRVKCTFAMLTALAMNTCSCENATCKFYYVGLLISIYKDLGLLPILRHPAMMTSSIFNYLDSMERMVAAYPPDFRGPGYCSLDPLPMPWMWSSVTQIFEKNGLLERE</sequence>
<dbReference type="Proteomes" id="UP000799753">
    <property type="component" value="Unassembled WGS sequence"/>
</dbReference>
<keyword evidence="3" id="KW-1185">Reference proteome</keyword>
<name>A0A6A6RUH6_9PLEO</name>
<dbReference type="OrthoDB" id="5275938at2759"/>
<dbReference type="Gene3D" id="3.30.710.10">
    <property type="entry name" value="Potassium Channel Kv1.1, Chain A"/>
    <property type="match status" value="1"/>
</dbReference>
<feature type="domain" description="BTB" evidence="1">
    <location>
        <begin position="23"/>
        <end position="97"/>
    </location>
</feature>
<dbReference type="Pfam" id="PF00651">
    <property type="entry name" value="BTB"/>
    <property type="match status" value="1"/>
</dbReference>
<proteinExistence type="predicted"/>
<protein>
    <recommendedName>
        <fullName evidence="1">BTB domain-containing protein</fullName>
    </recommendedName>
</protein>
<dbReference type="PROSITE" id="PS50097">
    <property type="entry name" value="BTB"/>
    <property type="match status" value="1"/>
</dbReference>
<dbReference type="EMBL" id="MU006787">
    <property type="protein sequence ID" value="KAF2639206.1"/>
    <property type="molecule type" value="Genomic_DNA"/>
</dbReference>
<evidence type="ECO:0000313" key="3">
    <source>
        <dbReference type="Proteomes" id="UP000799753"/>
    </source>
</evidence>
<gene>
    <name evidence="2" type="ORF">P280DRAFT_481368</name>
</gene>
<dbReference type="InterPro" id="IPR011333">
    <property type="entry name" value="SKP1/BTB/POZ_sf"/>
</dbReference>
<dbReference type="InterPro" id="IPR000210">
    <property type="entry name" value="BTB/POZ_dom"/>
</dbReference>
<dbReference type="AlphaFoldDB" id="A0A6A6RUH6"/>
<dbReference type="SUPFAM" id="SSF54695">
    <property type="entry name" value="POZ domain"/>
    <property type="match status" value="1"/>
</dbReference>
<reference evidence="2" key="1">
    <citation type="journal article" date="2020" name="Stud. Mycol.">
        <title>101 Dothideomycetes genomes: a test case for predicting lifestyles and emergence of pathogens.</title>
        <authorList>
            <person name="Haridas S."/>
            <person name="Albert R."/>
            <person name="Binder M."/>
            <person name="Bloem J."/>
            <person name="Labutti K."/>
            <person name="Salamov A."/>
            <person name="Andreopoulos B."/>
            <person name="Baker S."/>
            <person name="Barry K."/>
            <person name="Bills G."/>
            <person name="Bluhm B."/>
            <person name="Cannon C."/>
            <person name="Castanera R."/>
            <person name="Culley D."/>
            <person name="Daum C."/>
            <person name="Ezra D."/>
            <person name="Gonzalez J."/>
            <person name="Henrissat B."/>
            <person name="Kuo A."/>
            <person name="Liang C."/>
            <person name="Lipzen A."/>
            <person name="Lutzoni F."/>
            <person name="Magnuson J."/>
            <person name="Mondo S."/>
            <person name="Nolan M."/>
            <person name="Ohm R."/>
            <person name="Pangilinan J."/>
            <person name="Park H.-J."/>
            <person name="Ramirez L."/>
            <person name="Alfaro M."/>
            <person name="Sun H."/>
            <person name="Tritt A."/>
            <person name="Yoshinaga Y."/>
            <person name="Zwiers L.-H."/>
            <person name="Turgeon B."/>
            <person name="Goodwin S."/>
            <person name="Spatafora J."/>
            <person name="Crous P."/>
            <person name="Grigoriev I."/>
        </authorList>
    </citation>
    <scope>NUCLEOTIDE SEQUENCE</scope>
    <source>
        <strain evidence="2">CBS 473.64</strain>
    </source>
</reference>